<dbReference type="SMART" id="SM00382">
    <property type="entry name" value="AAA"/>
    <property type="match status" value="1"/>
</dbReference>
<evidence type="ECO:0000313" key="5">
    <source>
        <dbReference type="Proteomes" id="UP001165060"/>
    </source>
</evidence>
<dbReference type="PANTHER" id="PTHR47642:SF7">
    <property type="entry name" value="ATP-DEPENDENT DNA HELICASE PIF1"/>
    <property type="match status" value="1"/>
</dbReference>
<name>A0ABQ6MMN7_9STRA</name>
<keyword evidence="1" id="KW-0227">DNA damage</keyword>
<keyword evidence="1" id="KW-0347">Helicase</keyword>
<dbReference type="SUPFAM" id="SSF52540">
    <property type="entry name" value="P-loop containing nucleoside triphosphate hydrolases"/>
    <property type="match status" value="2"/>
</dbReference>
<organism evidence="4 5">
    <name type="scientific">Tetraparma gracilis</name>
    <dbReference type="NCBI Taxonomy" id="2962635"/>
    <lineage>
        <taxon>Eukaryota</taxon>
        <taxon>Sar</taxon>
        <taxon>Stramenopiles</taxon>
        <taxon>Ochrophyta</taxon>
        <taxon>Bolidophyceae</taxon>
        <taxon>Parmales</taxon>
        <taxon>Triparmaceae</taxon>
        <taxon>Tetraparma</taxon>
    </lineage>
</organism>
<keyword evidence="1" id="KW-0233">DNA recombination</keyword>
<dbReference type="InterPro" id="IPR027417">
    <property type="entry name" value="P-loop_NTPase"/>
</dbReference>
<keyword evidence="1" id="KW-0547">Nucleotide-binding</keyword>
<dbReference type="InterPro" id="IPR051055">
    <property type="entry name" value="PIF1_helicase"/>
</dbReference>
<keyword evidence="1" id="KW-0067">ATP-binding</keyword>
<protein>
    <recommendedName>
        <fullName evidence="1">ATP-dependent DNA helicase</fullName>
        <ecNumber evidence="1">5.6.2.3</ecNumber>
    </recommendedName>
</protein>
<evidence type="ECO:0000256" key="2">
    <source>
        <dbReference type="SAM" id="MobiDB-lite"/>
    </source>
</evidence>
<comment type="catalytic activity">
    <reaction evidence="1">
        <text>ATP + H2O = ADP + phosphate + H(+)</text>
        <dbReference type="Rhea" id="RHEA:13065"/>
        <dbReference type="ChEBI" id="CHEBI:15377"/>
        <dbReference type="ChEBI" id="CHEBI:15378"/>
        <dbReference type="ChEBI" id="CHEBI:30616"/>
        <dbReference type="ChEBI" id="CHEBI:43474"/>
        <dbReference type="ChEBI" id="CHEBI:456216"/>
        <dbReference type="EC" id="5.6.2.3"/>
    </reaction>
</comment>
<keyword evidence="1" id="KW-0234">DNA repair</keyword>
<dbReference type="EMBL" id="BRYB01003030">
    <property type="protein sequence ID" value="GMI29356.1"/>
    <property type="molecule type" value="Genomic_DNA"/>
</dbReference>
<accession>A0ABQ6MMN7</accession>
<dbReference type="EC" id="5.6.2.3" evidence="1"/>
<evidence type="ECO:0000313" key="4">
    <source>
        <dbReference type="EMBL" id="GMI29356.1"/>
    </source>
</evidence>
<comment type="similarity">
    <text evidence="1">Belongs to the helicase family.</text>
</comment>
<comment type="caution">
    <text evidence="4">The sequence shown here is derived from an EMBL/GenBank/DDBJ whole genome shotgun (WGS) entry which is preliminary data.</text>
</comment>
<dbReference type="InterPro" id="IPR003593">
    <property type="entry name" value="AAA+_ATPase"/>
</dbReference>
<gene>
    <name evidence="4" type="ORF">TeGR_g243</name>
</gene>
<dbReference type="Pfam" id="PF05970">
    <property type="entry name" value="PIF1"/>
    <property type="match status" value="1"/>
</dbReference>
<keyword evidence="1" id="KW-0378">Hydrolase</keyword>
<dbReference type="Gene3D" id="3.40.50.300">
    <property type="entry name" value="P-loop containing nucleotide triphosphate hydrolases"/>
    <property type="match status" value="1"/>
</dbReference>
<keyword evidence="5" id="KW-1185">Reference proteome</keyword>
<dbReference type="InterPro" id="IPR049163">
    <property type="entry name" value="Pif1-like_2B_dom"/>
</dbReference>
<dbReference type="PANTHER" id="PTHR47642">
    <property type="entry name" value="ATP-DEPENDENT DNA HELICASE"/>
    <property type="match status" value="1"/>
</dbReference>
<feature type="region of interest" description="Disordered" evidence="2">
    <location>
        <begin position="119"/>
        <end position="158"/>
    </location>
</feature>
<comment type="cofactor">
    <cofactor evidence="1">
        <name>Mg(2+)</name>
        <dbReference type="ChEBI" id="CHEBI:18420"/>
    </cofactor>
</comment>
<dbReference type="Pfam" id="PF21530">
    <property type="entry name" value="Pif1_2B_dom"/>
    <property type="match status" value="1"/>
</dbReference>
<dbReference type="CDD" id="cd18809">
    <property type="entry name" value="SF1_C_RecD"/>
    <property type="match status" value="1"/>
</dbReference>
<feature type="domain" description="AAA+ ATPase" evidence="3">
    <location>
        <begin position="174"/>
        <end position="324"/>
    </location>
</feature>
<dbReference type="CDD" id="cd18037">
    <property type="entry name" value="DEXSc_Pif1_like"/>
    <property type="match status" value="1"/>
</dbReference>
<dbReference type="Proteomes" id="UP001165060">
    <property type="component" value="Unassembled WGS sequence"/>
</dbReference>
<proteinExistence type="inferred from homology"/>
<reference evidence="4 5" key="1">
    <citation type="journal article" date="2023" name="Commun. Biol.">
        <title>Genome analysis of Parmales, the sister group of diatoms, reveals the evolutionary specialization of diatoms from phago-mixotrophs to photoautotrophs.</title>
        <authorList>
            <person name="Ban H."/>
            <person name="Sato S."/>
            <person name="Yoshikawa S."/>
            <person name="Yamada K."/>
            <person name="Nakamura Y."/>
            <person name="Ichinomiya M."/>
            <person name="Sato N."/>
            <person name="Blanc-Mathieu R."/>
            <person name="Endo H."/>
            <person name="Kuwata A."/>
            <person name="Ogata H."/>
        </authorList>
    </citation>
    <scope>NUCLEOTIDE SEQUENCE [LARGE SCALE GENOMIC DNA]</scope>
</reference>
<dbReference type="InterPro" id="IPR010285">
    <property type="entry name" value="DNA_helicase_pif1-like_DEAD"/>
</dbReference>
<sequence length="589" mass="63528">MIELPCSCMVVEIGSNLRPTSRIKHQNVLLCCKVTESNNALHRQLTLRDADHSIISARLNNPSNFTVLHTYYKEGRFSVIIKCSGSETQLLVSDVRDLAGLKDIVRVLAKPLTRAYFPHPGALSQSSQQNSTPPQQQRKKAPRTTATPEQFSRPAAASGALSSQQLSVLRHVETGASLFLTGPAGTGKSYLLPHVMSALSLMHPPGTVHLTSTTGIGALSISGVTVHSWSGLGVNALSRDEVEEVFRRKDIVRARWRATKAIVIDEISMLPGSYLTTLDLAARVAKSSNRPFGGAQIIALGDFFQLPPVVRGSASPPFAFLSPSWKHTFKTSIALSSSFRHQSDPAFISLLHRMRLGEPSPEDYELLQSCVDREFPDDGIEPTVLQSHCASVDAINSKKLGELEEEGAVEAKVFEAVDTGLGGLLKACPAASRIRLAVGAQVILTKNLGAGGMANGSRGVVLEFVGGREPVVKVKFSVAGKQVEYNVGRVTYEVKLGGRVVAARKQVPLALGYAASIHKSQGLTLGRVRVDLSRCFEFGQVYTALSRCRRIQDLCIDKRVGLGSLKKLAHPAVLAFSQGDKENGNDPES</sequence>
<evidence type="ECO:0000259" key="3">
    <source>
        <dbReference type="SMART" id="SM00382"/>
    </source>
</evidence>
<evidence type="ECO:0000256" key="1">
    <source>
        <dbReference type="RuleBase" id="RU363044"/>
    </source>
</evidence>
<feature type="compositionally biased region" description="Low complexity" evidence="2">
    <location>
        <begin position="124"/>
        <end position="136"/>
    </location>
</feature>